<accession>A0A4Y6U762</accession>
<gene>
    <name evidence="2" type="ORF">E3E12_02305</name>
</gene>
<name>A0A4Y6U762_9PROT</name>
<dbReference type="KEGG" id="swf:E3E12_02305"/>
<feature type="signal peptide" evidence="1">
    <location>
        <begin position="1"/>
        <end position="35"/>
    </location>
</feature>
<protein>
    <submittedName>
        <fullName evidence="2">Uncharacterized protein</fullName>
    </submittedName>
</protein>
<sequence>MNDVRTSNPKHRRSATLLVATTCALLSALPAPCLADISLPMPHHGPVTTPTGALAPNHTVSFMAVVAPLSAEVEKKLGDKARADKTAVAGLPSYLARENPHFSKLPAIMQAALIYAMTSAVYAHSAHPALSKQKLAQLDKGMGVVMDVASGKTKAASLGKNQGLLVKDFMRSWKNALKVAQRASGGPGAPAQKSAAFSEQGQRLALFAVGVSGLVLESRLFMPPTEQAAYQEALMENLPFKPNP</sequence>
<keyword evidence="1" id="KW-0732">Signal</keyword>
<feature type="chain" id="PRO_5023056219" evidence="1">
    <location>
        <begin position="36"/>
        <end position="244"/>
    </location>
</feature>
<dbReference type="EMBL" id="CP038231">
    <property type="protein sequence ID" value="QDH13223.2"/>
    <property type="molecule type" value="Genomic_DNA"/>
</dbReference>
<proteinExistence type="predicted"/>
<keyword evidence="3" id="KW-1185">Reference proteome</keyword>
<evidence type="ECO:0000256" key="1">
    <source>
        <dbReference type="SAM" id="SignalP"/>
    </source>
</evidence>
<dbReference type="Proteomes" id="UP000318709">
    <property type="component" value="Chromosome"/>
</dbReference>
<evidence type="ECO:0000313" key="2">
    <source>
        <dbReference type="EMBL" id="QDH13223.2"/>
    </source>
</evidence>
<dbReference type="RefSeq" id="WP_149498225.1">
    <property type="nucleotide sequence ID" value="NZ_CP038231.1"/>
</dbReference>
<dbReference type="AlphaFoldDB" id="A0A4Y6U762"/>
<organism evidence="2 3">
    <name type="scientific">Formicincola oecophyllae</name>
    <dbReference type="NCBI Taxonomy" id="2558361"/>
    <lineage>
        <taxon>Bacteria</taxon>
        <taxon>Pseudomonadati</taxon>
        <taxon>Pseudomonadota</taxon>
        <taxon>Alphaproteobacteria</taxon>
        <taxon>Acetobacterales</taxon>
        <taxon>Acetobacteraceae</taxon>
        <taxon>Formicincola</taxon>
    </lineage>
</organism>
<evidence type="ECO:0000313" key="3">
    <source>
        <dbReference type="Proteomes" id="UP000318709"/>
    </source>
</evidence>
<reference evidence="2 3" key="1">
    <citation type="submission" date="2019-03" db="EMBL/GenBank/DDBJ databases">
        <title>The complete genome sequence of Swingsia_sp. F3b2 LMG30590(T).</title>
        <authorList>
            <person name="Chua K.-O."/>
            <person name="Chan K.-G."/>
            <person name="See-Too W.-S."/>
        </authorList>
    </citation>
    <scope>NUCLEOTIDE SEQUENCE [LARGE SCALE GENOMIC DNA]</scope>
    <source>
        <strain evidence="2 3">F3b2</strain>
    </source>
</reference>